<accession>A0AAE0M470</accession>
<evidence type="ECO:0000313" key="4">
    <source>
        <dbReference type="Proteomes" id="UP001283341"/>
    </source>
</evidence>
<feature type="region of interest" description="Disordered" evidence="2">
    <location>
        <begin position="160"/>
        <end position="201"/>
    </location>
</feature>
<feature type="compositionally biased region" description="Pro residues" evidence="2">
    <location>
        <begin position="260"/>
        <end position="276"/>
    </location>
</feature>
<dbReference type="InterPro" id="IPR042448">
    <property type="entry name" value="CCNB1IP1"/>
</dbReference>
<feature type="coiled-coil region" evidence="1">
    <location>
        <begin position="12"/>
        <end position="64"/>
    </location>
</feature>
<dbReference type="EMBL" id="JAUEDM010000004">
    <property type="protein sequence ID" value="KAK3318587.1"/>
    <property type="molecule type" value="Genomic_DNA"/>
</dbReference>
<dbReference type="GO" id="GO:0061630">
    <property type="term" value="F:ubiquitin protein ligase activity"/>
    <property type="evidence" value="ECO:0007669"/>
    <property type="project" value="InterPro"/>
</dbReference>
<feature type="region of interest" description="Disordered" evidence="2">
    <location>
        <begin position="239"/>
        <end position="276"/>
    </location>
</feature>
<keyword evidence="1" id="KW-0175">Coiled coil</keyword>
<name>A0AAE0M470_9PEZI</name>
<protein>
    <submittedName>
        <fullName evidence="3">Uncharacterized protein</fullName>
    </submittedName>
</protein>
<proteinExistence type="predicted"/>
<evidence type="ECO:0000256" key="1">
    <source>
        <dbReference type="SAM" id="Coils"/>
    </source>
</evidence>
<dbReference type="Proteomes" id="UP001283341">
    <property type="component" value="Unassembled WGS sequence"/>
</dbReference>
<evidence type="ECO:0000313" key="3">
    <source>
        <dbReference type="EMBL" id="KAK3318587.1"/>
    </source>
</evidence>
<keyword evidence="4" id="KW-1185">Reference proteome</keyword>
<gene>
    <name evidence="3" type="ORF">B0H66DRAFT_557772</name>
</gene>
<organism evidence="3 4">
    <name type="scientific">Apodospora peruviana</name>
    <dbReference type="NCBI Taxonomy" id="516989"/>
    <lineage>
        <taxon>Eukaryota</taxon>
        <taxon>Fungi</taxon>
        <taxon>Dikarya</taxon>
        <taxon>Ascomycota</taxon>
        <taxon>Pezizomycotina</taxon>
        <taxon>Sordariomycetes</taxon>
        <taxon>Sordariomycetidae</taxon>
        <taxon>Sordariales</taxon>
        <taxon>Lasiosphaeriaceae</taxon>
        <taxon>Apodospora</taxon>
    </lineage>
</organism>
<sequence length="276" mass="30155">MSNQIRFQLEVNKNLQQHCGILEGELDSLLDQANARITGLTEKLKDMELEEAGLRRKCDDLRNRLTDKTAALSTATELYNRIKQKCGLNSPPTADHDIRQPRHAADTNSHVDRLANPAPYGNQAQVSHRGLLGGDMNQRPDYISANSTSRTQAIAGPLRSAPSRYTSNPKSHHLQTGNHRTEGLTSVSNNAPGTARTSSRFHQPINTSQNHAVDSFGRHLGTNLDSGVRFAHGQADPAGLRAPLGRAGRDGLTNIESLARPPPRIYDPPPGPLRRA</sequence>
<dbReference type="AlphaFoldDB" id="A0AAE0M470"/>
<reference evidence="3" key="2">
    <citation type="submission" date="2023-06" db="EMBL/GenBank/DDBJ databases">
        <authorList>
            <consortium name="Lawrence Berkeley National Laboratory"/>
            <person name="Haridas S."/>
            <person name="Hensen N."/>
            <person name="Bonometti L."/>
            <person name="Westerberg I."/>
            <person name="Brannstrom I.O."/>
            <person name="Guillou S."/>
            <person name="Cros-Aarteil S."/>
            <person name="Calhoun S."/>
            <person name="Kuo A."/>
            <person name="Mondo S."/>
            <person name="Pangilinan J."/>
            <person name="Riley R."/>
            <person name="Labutti K."/>
            <person name="Andreopoulos B."/>
            <person name="Lipzen A."/>
            <person name="Chen C."/>
            <person name="Yanf M."/>
            <person name="Daum C."/>
            <person name="Ng V."/>
            <person name="Clum A."/>
            <person name="Steindorff A."/>
            <person name="Ohm R."/>
            <person name="Martin F."/>
            <person name="Silar P."/>
            <person name="Natvig D."/>
            <person name="Lalanne C."/>
            <person name="Gautier V."/>
            <person name="Ament-Velasquez S.L."/>
            <person name="Kruys A."/>
            <person name="Hutchinson M.I."/>
            <person name="Powell A.J."/>
            <person name="Barry K."/>
            <person name="Miller A.N."/>
            <person name="Grigoriev I.V."/>
            <person name="Debuchy R."/>
            <person name="Gladieux P."/>
            <person name="Thoren M.H."/>
            <person name="Johannesson H."/>
        </authorList>
    </citation>
    <scope>NUCLEOTIDE SEQUENCE</scope>
    <source>
        <strain evidence="3">CBS 118394</strain>
    </source>
</reference>
<comment type="caution">
    <text evidence="3">The sequence shown here is derived from an EMBL/GenBank/DDBJ whole genome shotgun (WGS) entry which is preliminary data.</text>
</comment>
<dbReference type="GO" id="GO:0000795">
    <property type="term" value="C:synaptonemal complex"/>
    <property type="evidence" value="ECO:0007669"/>
    <property type="project" value="InterPro"/>
</dbReference>
<feature type="compositionally biased region" description="Polar residues" evidence="2">
    <location>
        <begin position="163"/>
        <end position="201"/>
    </location>
</feature>
<reference evidence="3" key="1">
    <citation type="journal article" date="2023" name="Mol. Phylogenet. Evol.">
        <title>Genome-scale phylogeny and comparative genomics of the fungal order Sordariales.</title>
        <authorList>
            <person name="Hensen N."/>
            <person name="Bonometti L."/>
            <person name="Westerberg I."/>
            <person name="Brannstrom I.O."/>
            <person name="Guillou S."/>
            <person name="Cros-Aarteil S."/>
            <person name="Calhoun S."/>
            <person name="Haridas S."/>
            <person name="Kuo A."/>
            <person name="Mondo S."/>
            <person name="Pangilinan J."/>
            <person name="Riley R."/>
            <person name="LaButti K."/>
            <person name="Andreopoulos B."/>
            <person name="Lipzen A."/>
            <person name="Chen C."/>
            <person name="Yan M."/>
            <person name="Daum C."/>
            <person name="Ng V."/>
            <person name="Clum A."/>
            <person name="Steindorff A."/>
            <person name="Ohm R.A."/>
            <person name="Martin F."/>
            <person name="Silar P."/>
            <person name="Natvig D.O."/>
            <person name="Lalanne C."/>
            <person name="Gautier V."/>
            <person name="Ament-Velasquez S.L."/>
            <person name="Kruys A."/>
            <person name="Hutchinson M.I."/>
            <person name="Powell A.J."/>
            <person name="Barry K."/>
            <person name="Miller A.N."/>
            <person name="Grigoriev I.V."/>
            <person name="Debuchy R."/>
            <person name="Gladieux P."/>
            <person name="Hiltunen Thoren M."/>
            <person name="Johannesson H."/>
        </authorList>
    </citation>
    <scope>NUCLEOTIDE SEQUENCE</scope>
    <source>
        <strain evidence="3">CBS 118394</strain>
    </source>
</reference>
<dbReference type="GO" id="GO:0007131">
    <property type="term" value="P:reciprocal meiotic recombination"/>
    <property type="evidence" value="ECO:0007669"/>
    <property type="project" value="InterPro"/>
</dbReference>
<evidence type="ECO:0000256" key="2">
    <source>
        <dbReference type="SAM" id="MobiDB-lite"/>
    </source>
</evidence>
<dbReference type="PANTHER" id="PTHR14305">
    <property type="entry name" value="E3 UBIQUITIN-PROTEIN LIGASE CCNB1IP1"/>
    <property type="match status" value="1"/>
</dbReference>
<dbReference type="PANTHER" id="PTHR14305:SF0">
    <property type="entry name" value="E3 UBIQUITIN-PROTEIN LIGASE CCNB1IP1"/>
    <property type="match status" value="1"/>
</dbReference>